<keyword evidence="4" id="KW-0812">Transmembrane</keyword>
<feature type="domain" description="Fibronectin type-III" evidence="6">
    <location>
        <begin position="466"/>
        <end position="575"/>
    </location>
</feature>
<reference evidence="7" key="1">
    <citation type="submission" date="2021-03" db="EMBL/GenBank/DDBJ databases">
        <title>Leucobacter chromiisoli sp. nov., isolated from chromium-containing soil of chemical plant.</title>
        <authorList>
            <person name="Xu Z."/>
        </authorList>
    </citation>
    <scope>NUCLEOTIDE SEQUENCE</scope>
    <source>
        <strain evidence="7">A2</strain>
    </source>
</reference>
<keyword evidence="2" id="KW-0119">Carbohydrate metabolism</keyword>
<keyword evidence="1" id="KW-0326">Glycosidase</keyword>
<dbReference type="RefSeq" id="WP_208047089.1">
    <property type="nucleotide sequence ID" value="NZ_JAGDYL010000050.1"/>
</dbReference>
<keyword evidence="4" id="KW-0472">Membrane</keyword>
<dbReference type="GO" id="GO:0016798">
    <property type="term" value="F:hydrolase activity, acting on glycosyl bonds"/>
    <property type="evidence" value="ECO:0007669"/>
    <property type="project" value="UniProtKB-KW"/>
</dbReference>
<comment type="caution">
    <text evidence="7">The sequence shown here is derived from an EMBL/GenBank/DDBJ whole genome shotgun (WGS) entry which is preliminary data.</text>
</comment>
<feature type="chain" id="PRO_5037473987" evidence="5">
    <location>
        <begin position="39"/>
        <end position="1189"/>
    </location>
</feature>
<dbReference type="InterPro" id="IPR055354">
    <property type="entry name" value="DUF7507"/>
</dbReference>
<name>A0A939LXI3_9MICO</name>
<dbReference type="PANTHER" id="PTHR24104">
    <property type="entry name" value="E3 UBIQUITIN-PROTEIN LIGASE NHLRC1-RELATED"/>
    <property type="match status" value="1"/>
</dbReference>
<dbReference type="EMBL" id="JAGDYL010000050">
    <property type="protein sequence ID" value="MBO1806639.1"/>
    <property type="molecule type" value="Genomic_DNA"/>
</dbReference>
<dbReference type="InterPro" id="IPR050952">
    <property type="entry name" value="TRIM-NHL_E3_ligases"/>
</dbReference>
<evidence type="ECO:0000313" key="7">
    <source>
        <dbReference type="EMBL" id="MBO1806639.1"/>
    </source>
</evidence>
<keyword evidence="4" id="KW-1133">Transmembrane helix</keyword>
<feature type="region of interest" description="Disordered" evidence="3">
    <location>
        <begin position="1121"/>
        <end position="1157"/>
    </location>
</feature>
<dbReference type="Pfam" id="PF00041">
    <property type="entry name" value="fn3"/>
    <property type="match status" value="1"/>
</dbReference>
<protein>
    <submittedName>
        <fullName evidence="7">Fibronectin type III domain-containing protein</fullName>
    </submittedName>
</protein>
<dbReference type="InterPro" id="IPR003961">
    <property type="entry name" value="FN3_dom"/>
</dbReference>
<dbReference type="Pfam" id="PF24346">
    <property type="entry name" value="DUF7507"/>
    <property type="match status" value="3"/>
</dbReference>
<dbReference type="SMART" id="SM00060">
    <property type="entry name" value="FN3"/>
    <property type="match status" value="1"/>
</dbReference>
<dbReference type="AlphaFoldDB" id="A0A939LXI3"/>
<gene>
    <name evidence="7" type="ORF">J4H91_15175</name>
</gene>
<proteinExistence type="predicted"/>
<dbReference type="InterPro" id="IPR013783">
    <property type="entry name" value="Ig-like_fold"/>
</dbReference>
<feature type="transmembrane region" description="Helical" evidence="4">
    <location>
        <begin position="1160"/>
        <end position="1179"/>
    </location>
</feature>
<accession>A0A939LXI3</accession>
<dbReference type="InterPro" id="IPR036116">
    <property type="entry name" value="FN3_sf"/>
</dbReference>
<evidence type="ECO:0000313" key="8">
    <source>
        <dbReference type="Proteomes" id="UP000664398"/>
    </source>
</evidence>
<dbReference type="SUPFAM" id="SSF63829">
    <property type="entry name" value="Calcium-dependent phosphotriesterase"/>
    <property type="match status" value="1"/>
</dbReference>
<evidence type="ECO:0000256" key="1">
    <source>
        <dbReference type="ARBA" id="ARBA00023295"/>
    </source>
</evidence>
<evidence type="ECO:0000256" key="3">
    <source>
        <dbReference type="SAM" id="MobiDB-lite"/>
    </source>
</evidence>
<dbReference type="InterPro" id="IPR011042">
    <property type="entry name" value="6-blade_b-propeller_TolB-like"/>
</dbReference>
<feature type="compositionally biased region" description="Pro residues" evidence="3">
    <location>
        <begin position="1132"/>
        <end position="1148"/>
    </location>
</feature>
<dbReference type="Proteomes" id="UP000664398">
    <property type="component" value="Unassembled WGS sequence"/>
</dbReference>
<evidence type="ECO:0000256" key="4">
    <source>
        <dbReference type="SAM" id="Phobius"/>
    </source>
</evidence>
<organism evidence="7 8">
    <name type="scientific">Leucobacter ruminantium</name>
    <dbReference type="NCBI Taxonomy" id="1289170"/>
    <lineage>
        <taxon>Bacteria</taxon>
        <taxon>Bacillati</taxon>
        <taxon>Actinomycetota</taxon>
        <taxon>Actinomycetes</taxon>
        <taxon>Micrococcales</taxon>
        <taxon>Microbacteriaceae</taxon>
        <taxon>Leucobacter</taxon>
    </lineage>
</organism>
<dbReference type="PANTHER" id="PTHR24104:SF25">
    <property type="entry name" value="PROTEIN LIN-41"/>
    <property type="match status" value="1"/>
</dbReference>
<sequence>MKHKQRTLRATACAALAALALSALTAVGLAAPAQPAQAVVGDPAVSTTPSGVTSVASTAGKAKGSGLWGYAGDVKTRSAGTVFSYGLALSPADGSLWVTDSAKIQWTGNSFLCSLAGGTLMTATGPCYIGDSKLHRYALSGTPDWALGQYQGNGAYGAVPAGANAGLGANYATLADAQRLDGAAMPSGQFGGVRGVAVTNDGVAWALDSDAGYAWLNHANHAIRMVNPDGTEAGALGKTTWPSGNTWSNRNDPQAFDYPVGIARMQNGDMLVTSQTPELLKQYRADGTFVRNIYLNQPAGTQYPADGGYRSPYSIAVDPADGTLLVGYIDPGAGNQTFIQRIDPANCTTEAVGNPAGSSRDRCAVLDTIGLGTLATGDSQTHATFTIQVEPRTGDIYVGQRNGLISIFASDGTPKGKFSAFGQGNANGQVNTVRGIAFDERGFMYLTVAEGTSSTRVQIFARTPDPVTGLTGTYTDGTKTSAQLSWDALATGTTGDAQSPLRDYVIERSTDNGATWSVVTTPTATDATATVTGLDPAQSYQFRVSAWNEAGNGDTAVTTLASPPSEISIVKTGNGVATPTSADAVTVAAGSDVAFEYTITNEGGSPVTDIVLEDSVLGTVAAPAGFTGTLAGGESVTFTATGPVAAGAYQNTATADGVSEGEDVTASDTWYGFGATTGISVVKTGNGQTAESADEAVEVPAGADVTFNYTVTNTGNVPVTGLELVDSEIGAVATVVSPVGFDGTLAAGASAVFTATGPVAAGAYSNTATATGTQNGGEVSASDEWFGFGVTAALSVVKTGNGVATASSDAPLHVPAGSTVDFEYRITNGGNTEVTLDEVVDSVLGTITAPAGFSGVLGAGESVTFTASGPVAAGAYTNTVEVTATAGSEELSASDEWFGFGVTSGLTVVKSGDGVVNDSAAEAHAVAAGTEVPFVYTVTNTGNTAVSIAGVDDDRVGAATPPAGFDGTLAAGAEAVFTANGPIPAGDYANTVTVAGADPAGGALAATDDWFGFGVVSGLDVVKLGDGVRAPTEDLARHVVAGSTVEFAYVITNRGNTPVQLGSVADSVIGAVAAPDGFDGLLQPGASVTYAASGPVAKGAYRNTVEVTATESLLSGELAASDDWYGHGDPRTVPPEPKPEPPVGPRPTEPLSTTGGGAPWMAAVAAAALLAAGGVLLVLRRRRGRPAGE</sequence>
<keyword evidence="8" id="KW-1185">Reference proteome</keyword>
<dbReference type="SUPFAM" id="SSF49265">
    <property type="entry name" value="Fibronectin type III"/>
    <property type="match status" value="1"/>
</dbReference>
<dbReference type="GO" id="GO:0008270">
    <property type="term" value="F:zinc ion binding"/>
    <property type="evidence" value="ECO:0007669"/>
    <property type="project" value="UniProtKB-KW"/>
</dbReference>
<keyword evidence="5" id="KW-0732">Signal</keyword>
<keyword evidence="1" id="KW-0378">Hydrolase</keyword>
<dbReference type="PROSITE" id="PS50853">
    <property type="entry name" value="FN3"/>
    <property type="match status" value="1"/>
</dbReference>
<feature type="signal peptide" evidence="5">
    <location>
        <begin position="1"/>
        <end position="38"/>
    </location>
</feature>
<evidence type="ECO:0000256" key="2">
    <source>
        <dbReference type="ARBA" id="ARBA00023326"/>
    </source>
</evidence>
<evidence type="ECO:0000256" key="5">
    <source>
        <dbReference type="SAM" id="SignalP"/>
    </source>
</evidence>
<dbReference type="GO" id="GO:0000272">
    <property type="term" value="P:polysaccharide catabolic process"/>
    <property type="evidence" value="ECO:0007669"/>
    <property type="project" value="UniProtKB-KW"/>
</dbReference>
<evidence type="ECO:0000259" key="6">
    <source>
        <dbReference type="PROSITE" id="PS50853"/>
    </source>
</evidence>
<dbReference type="Gene3D" id="2.120.10.30">
    <property type="entry name" value="TolB, C-terminal domain"/>
    <property type="match status" value="2"/>
</dbReference>
<dbReference type="CDD" id="cd00063">
    <property type="entry name" value="FN3"/>
    <property type="match status" value="1"/>
</dbReference>
<dbReference type="Gene3D" id="2.60.40.10">
    <property type="entry name" value="Immunoglobulins"/>
    <property type="match status" value="2"/>
</dbReference>
<keyword evidence="2" id="KW-0624">Polysaccharide degradation</keyword>